<sequence length="1349" mass="146020">MQLYHPHPPIYINNSLSLSPPAPTILQKRLATPPTSPDTPPSVPATSTISKRLRSSKSFPLLNATNRGNTPVPEKKNSSDVFSSVVPSPGKTLRRKQSRGVLQDDNAERAPARRLSALGKSEHGLRSRSSFQKSAPHTSHRLRRQDNSAKSLRSEYQQTDPITTATVKQSLRYVGNEVGRFDAKKESDTGGEGKGFSDKGRKTEKRRSCEVLVIKNAGSAPIPRSKSDPLSASTHVSTLHSATSPTSPSKEGSDEETNKYNPKEVFSKERFLNRHSRDFGHLYARPTTSTTGIALEPMETTETTTTGGEDAIEDLVMPGAEVNIALVRKEGREKRRSWALYRAAVTRGIASSPSAAGTIDRPIHRRTRWSMGSSVGSPSVETSAPINITALGNTRDEEEEELSIIVERESEKSRTSTSISLSSAEQSRASLSSIPAHLRNHSSSTTSSSLSSLGAIIHHGSSPSKSTSSCSSGGEHLGGPKVLSGDAFNFRMSIVSGGGRRRSGLLAEDINHEEQGLDQRSDSRMTSQTFTNSSSGFDSIRTDSRMTLRGKRLLPGQIDPEDALMGSDKDSRAARRRARAFLVAGLKLEEGSLYREQPEEHPLLPSAKADTGRRGGVVIEKAIEWNENPPLQVNTTTRKRYSIMRAEKTVPLQLSTSQARSPVTTTPATLGPSLLWRQHEFHSSETSSASSYHTAIDQPLNQSPVEESHSDVEEPGFMEVLDNGMQVPAERYRGRESVSPITLSSDAGTARMSPAEKAVEPTSAAMGQGAQGITIAIYDPAGHARQASLASIQRDSIVLDGRPVPLRNDSQGSSGDIHLGEQEMNSLELERQLFFDDHSANADAFRSVRKVKSDIGLGASQITLPHGRSMSRPTSPVIIHQDSAGASPGRQRKTGWSKGVREWWRDESKVNAENETERGFGLLRGVDAPVDDESIDDQLALSSSVANFFNDGNDSSLLTLLGDYILPADTGLPDLFPRNINASNRNPAQSGATTTIRTASTGVGAARLVHSRQFASDNHLDIRKPEPIHLLSKGKSLTDLCSPALHTSRSVQSPVFDEHGRDVRGPLHGLGLHVGWADETIDRKGKARAESDADEQAWEHKIHRQASELFKLNSVAQGNNLHPLPPPVTLTSSLGRRPAVGILTNAGLLPTAGSSSMWHQSPSAVTVVEPLEPLAIANQYKDNVSTVHGPPEADDMTVAAQSVRRSSPSSTSFSKAQHREHRAESQAIINMHSRELQPAKLFFLLGFLLGPWVWLLGGWGLSPAGYFSTGPSGIPLGLSWQHAQATRFRQQAASTPFDRSASSKSPLLPPMSRDQPDKWVKRNRWAAVASAGVFIPAMCAGFAAMGTLL</sequence>
<evidence type="ECO:0000313" key="1">
    <source>
        <dbReference type="EMBL" id="KAJ9110072.1"/>
    </source>
</evidence>
<proteinExistence type="predicted"/>
<comment type="caution">
    <text evidence="1">The sequence shown here is derived from an EMBL/GenBank/DDBJ whole genome shotgun (WGS) entry which is preliminary data.</text>
</comment>
<protein>
    <submittedName>
        <fullName evidence="1">Uncharacterized protein</fullName>
    </submittedName>
</protein>
<reference evidence="1" key="1">
    <citation type="submission" date="2023-04" db="EMBL/GenBank/DDBJ databases">
        <title>Draft Genome sequencing of Naganishia species isolated from polar environments using Oxford Nanopore Technology.</title>
        <authorList>
            <person name="Leo P."/>
            <person name="Venkateswaran K."/>
        </authorList>
    </citation>
    <scope>NUCLEOTIDE SEQUENCE</scope>
    <source>
        <strain evidence="1">MNA-CCFEE 5261</strain>
    </source>
</reference>
<gene>
    <name evidence="1" type="ORF">QFC19_001743</name>
</gene>
<dbReference type="EMBL" id="JASBWR010000014">
    <property type="protein sequence ID" value="KAJ9110072.1"/>
    <property type="molecule type" value="Genomic_DNA"/>
</dbReference>
<name>A0ACC2WHQ6_9TREE</name>
<dbReference type="Proteomes" id="UP001241377">
    <property type="component" value="Unassembled WGS sequence"/>
</dbReference>
<organism evidence="1 2">
    <name type="scientific">Naganishia cerealis</name>
    <dbReference type="NCBI Taxonomy" id="610337"/>
    <lineage>
        <taxon>Eukaryota</taxon>
        <taxon>Fungi</taxon>
        <taxon>Dikarya</taxon>
        <taxon>Basidiomycota</taxon>
        <taxon>Agaricomycotina</taxon>
        <taxon>Tremellomycetes</taxon>
        <taxon>Filobasidiales</taxon>
        <taxon>Filobasidiaceae</taxon>
        <taxon>Naganishia</taxon>
    </lineage>
</organism>
<accession>A0ACC2WHQ6</accession>
<keyword evidence="2" id="KW-1185">Reference proteome</keyword>
<evidence type="ECO:0000313" key="2">
    <source>
        <dbReference type="Proteomes" id="UP001241377"/>
    </source>
</evidence>